<evidence type="ECO:0000313" key="2">
    <source>
        <dbReference type="Proteomes" id="UP000805193"/>
    </source>
</evidence>
<evidence type="ECO:0000313" key="1">
    <source>
        <dbReference type="EMBL" id="KAG0433122.1"/>
    </source>
</evidence>
<feature type="non-terminal residue" evidence="1">
    <location>
        <position position="1"/>
    </location>
</feature>
<accession>A0AC60QFY4</accession>
<comment type="caution">
    <text evidence="1">The sequence shown here is derived from an EMBL/GenBank/DDBJ whole genome shotgun (WGS) entry which is preliminary data.</text>
</comment>
<sequence length="657" mass="72603">TRNSASSQATIIDAHRENRTVIVKPQDPTKLIAKLNPLTLSQELDSITPNGVIQIRPNYRLNLLAIDMRDNSSMKTILTLTILLGIKVQTYEAHPRSSAVGIIRDVDKDITETDLKKAISATTPVILVKRLGASETVKLVFATETMPEHVVVGHIRFRVLQYTDKPRQCHKCRRFGHIQAACSHVQRCSRCGGTHDRIDCQADQPRLIELKTDVLALQETYTQKGSQRISPYVEYHSVTAHPDGKSRASLLVKRHILHGEIDLSDLNTTVAEHVAVQLQIADQTIVIISSYIRPAQSWDPDLLRVIRDRCPGPIVWCGDFNANHYAWGSDTTTERGTALLEVTRDLGLRCLNSGAPTFVRANLQKASVLDLTFVSKEISFLWDIEPYTWGSDHLPIRLTPRSGTQPKTRVHNVTNWDSTIRSSTQGVPQGSVLSPLLFNIIMAGLPAALPVGGPYPIHCAIYADDVALWCAGPTRLSTTVRAVLQRALDGTASFLHHADPLLQRLMTRHHSQVGKAVKTFRETIGYPTDVCSIPPPYRDDCQLHVSAEIADLPRRKHVSEVVARSIARRVLRSVALIAAGALVPLWGFGILKSAPSQGARAPAAFGAAVGCDLSFHCISGYTLHFCKYAHPHYHLLLPIPFFSRSPQDDEPDPSMGD</sequence>
<dbReference type="EMBL" id="JABSTQ010009083">
    <property type="protein sequence ID" value="KAG0433122.1"/>
    <property type="molecule type" value="Genomic_DNA"/>
</dbReference>
<reference evidence="1 2" key="1">
    <citation type="journal article" date="2020" name="Cell">
        <title>Large-Scale Comparative Analyses of Tick Genomes Elucidate Their Genetic Diversity and Vector Capacities.</title>
        <authorList>
            <consortium name="Tick Genome and Microbiome Consortium (TIGMIC)"/>
            <person name="Jia N."/>
            <person name="Wang J."/>
            <person name="Shi W."/>
            <person name="Du L."/>
            <person name="Sun Y."/>
            <person name="Zhan W."/>
            <person name="Jiang J.F."/>
            <person name="Wang Q."/>
            <person name="Zhang B."/>
            <person name="Ji P."/>
            <person name="Bell-Sakyi L."/>
            <person name="Cui X.M."/>
            <person name="Yuan T.T."/>
            <person name="Jiang B.G."/>
            <person name="Yang W.F."/>
            <person name="Lam T.T."/>
            <person name="Chang Q.C."/>
            <person name="Ding S.J."/>
            <person name="Wang X.J."/>
            <person name="Zhu J.G."/>
            <person name="Ruan X.D."/>
            <person name="Zhao L."/>
            <person name="Wei J.T."/>
            <person name="Ye R.Z."/>
            <person name="Que T.C."/>
            <person name="Du C.H."/>
            <person name="Zhou Y.H."/>
            <person name="Cheng J.X."/>
            <person name="Dai P.F."/>
            <person name="Guo W.B."/>
            <person name="Han X.H."/>
            <person name="Huang E.J."/>
            <person name="Li L.F."/>
            <person name="Wei W."/>
            <person name="Gao Y.C."/>
            <person name="Liu J.Z."/>
            <person name="Shao H.Z."/>
            <person name="Wang X."/>
            <person name="Wang C.C."/>
            <person name="Yang T.C."/>
            <person name="Huo Q.B."/>
            <person name="Li W."/>
            <person name="Chen H.Y."/>
            <person name="Chen S.E."/>
            <person name="Zhou L.G."/>
            <person name="Ni X.B."/>
            <person name="Tian J.H."/>
            <person name="Sheng Y."/>
            <person name="Liu T."/>
            <person name="Pan Y.S."/>
            <person name="Xia L.Y."/>
            <person name="Li J."/>
            <person name="Zhao F."/>
            <person name="Cao W.C."/>
        </authorList>
    </citation>
    <scope>NUCLEOTIDE SEQUENCE [LARGE SCALE GENOMIC DNA]</scope>
    <source>
        <strain evidence="1">Iper-2018</strain>
    </source>
</reference>
<keyword evidence="2" id="KW-1185">Reference proteome</keyword>
<name>A0AC60QFY4_IXOPE</name>
<protein>
    <submittedName>
        <fullName evidence="1">Uncharacterized protein</fullName>
    </submittedName>
</protein>
<organism evidence="1 2">
    <name type="scientific">Ixodes persulcatus</name>
    <name type="common">Taiga tick</name>
    <dbReference type="NCBI Taxonomy" id="34615"/>
    <lineage>
        <taxon>Eukaryota</taxon>
        <taxon>Metazoa</taxon>
        <taxon>Ecdysozoa</taxon>
        <taxon>Arthropoda</taxon>
        <taxon>Chelicerata</taxon>
        <taxon>Arachnida</taxon>
        <taxon>Acari</taxon>
        <taxon>Parasitiformes</taxon>
        <taxon>Ixodida</taxon>
        <taxon>Ixodoidea</taxon>
        <taxon>Ixodidae</taxon>
        <taxon>Ixodinae</taxon>
        <taxon>Ixodes</taxon>
    </lineage>
</organism>
<proteinExistence type="predicted"/>
<gene>
    <name evidence="1" type="ORF">HPB47_020209</name>
</gene>
<dbReference type="Proteomes" id="UP000805193">
    <property type="component" value="Unassembled WGS sequence"/>
</dbReference>